<dbReference type="EMBL" id="AALAOU010000022">
    <property type="protein sequence ID" value="ECX6661826.1"/>
    <property type="molecule type" value="Genomic_DNA"/>
</dbReference>
<evidence type="ECO:0000313" key="1">
    <source>
        <dbReference type="EMBL" id="ECX6661826.1"/>
    </source>
</evidence>
<name>A0A619I193_SALER</name>
<dbReference type="AlphaFoldDB" id="A0A619I193"/>
<organism evidence="1">
    <name type="scientific">Salmonella enterica</name>
    <name type="common">Salmonella choleraesuis</name>
    <dbReference type="NCBI Taxonomy" id="28901"/>
    <lineage>
        <taxon>Bacteria</taxon>
        <taxon>Pseudomonadati</taxon>
        <taxon>Pseudomonadota</taxon>
        <taxon>Gammaproteobacteria</taxon>
        <taxon>Enterobacterales</taxon>
        <taxon>Enterobacteriaceae</taxon>
        <taxon>Salmonella</taxon>
    </lineage>
</organism>
<comment type="caution">
    <text evidence="1">The sequence shown here is derived from an EMBL/GenBank/DDBJ whole genome shotgun (WGS) entry which is preliminary data.</text>
</comment>
<dbReference type="NCBIfam" id="TIGR03759">
    <property type="entry name" value="conj_TIGR03759"/>
    <property type="match status" value="1"/>
</dbReference>
<gene>
    <name evidence="1" type="ORF">F6X26_23205</name>
</gene>
<dbReference type="InterPro" id="IPR022293">
    <property type="entry name" value="Integrating-conj_element"/>
</dbReference>
<proteinExistence type="predicted"/>
<sequence>MKRHFGYFLLLSFTLEAHSANETTLNTGHSNETALSVTSPAQRWGLTTEEWTRYEQLKLGERGIWSPSLDPLTTLGVEATTDEERHRYAGLLVEKEAQRVEKELAFQRAYDDAWQQRFPGLAPVTSSAGHSITSRLAVFVREDCPSCHQRIKVLLSSGHPLDIYLVDSRGDDNRLRRLARTWQVDPGRVQHRDITLNHDGGRWLQYGGGRMPAVLEKQGDAWLPVTTP</sequence>
<accession>A0A619I193</accession>
<reference evidence="1" key="1">
    <citation type="submission" date="2019-09" db="EMBL/GenBank/DDBJ databases">
        <authorList>
            <consortium name="PulseNet: The National Subtyping Network for Foodborne Disease Surveillance"/>
            <person name="Tarr C.L."/>
            <person name="Trees E."/>
            <person name="Katz L.S."/>
            <person name="Carleton-Romer H.A."/>
            <person name="Stroika S."/>
            <person name="Kucerova Z."/>
            <person name="Roache K.F."/>
            <person name="Sabol A.L."/>
            <person name="Besser J."/>
            <person name="Gerner-Smidt P."/>
        </authorList>
    </citation>
    <scope>NUCLEOTIDE SEQUENCE</scope>
    <source>
        <strain evidence="1">PNUSAS101199</strain>
    </source>
</reference>
<protein>
    <submittedName>
        <fullName evidence="1">TIGR03759 family integrating conjugative element protein</fullName>
    </submittedName>
</protein>